<dbReference type="OrthoDB" id="2434658at2759"/>
<feature type="compositionally biased region" description="Basic and acidic residues" evidence="1">
    <location>
        <begin position="130"/>
        <end position="142"/>
    </location>
</feature>
<evidence type="ECO:0000313" key="3">
    <source>
        <dbReference type="Proteomes" id="UP001153678"/>
    </source>
</evidence>
<proteinExistence type="predicted"/>
<keyword evidence="3" id="KW-1185">Reference proteome</keyword>
<feature type="region of interest" description="Disordered" evidence="1">
    <location>
        <begin position="122"/>
        <end position="142"/>
    </location>
</feature>
<dbReference type="EMBL" id="CAMKVN010005876">
    <property type="protein sequence ID" value="CAI2189514.1"/>
    <property type="molecule type" value="Genomic_DNA"/>
</dbReference>
<sequence>MVNAQEYIENNFPKDVIEVNAANKDLEGHLDLSKYPNLTKVNIGINNQLTGLKLAHSNQIVWMSIYGTRIDDFSFLACMLNIQTVYLSQSGEKIGDGPGNAYIAKAIRESCQENYKFQNSLRQSNQTQLDQERKKNSDNSQRIKELEQHQIKELYNITFSNSTYNFTNLKNDIIRLKFQELAPQVRNENANLVQLIFEAKNKAGNLSSIVNLILETQKQIIQNSVKQEKLSSQIEACQTILASSLAKEELQILLNKQIEVLELEKHLESIQRLINEH</sequence>
<protein>
    <submittedName>
        <fullName evidence="2">11022_t:CDS:1</fullName>
    </submittedName>
</protein>
<evidence type="ECO:0000313" key="2">
    <source>
        <dbReference type="EMBL" id="CAI2189514.1"/>
    </source>
</evidence>
<accession>A0A9W4T2L8</accession>
<gene>
    <name evidence="2" type="ORF">FWILDA_LOCUS14117</name>
</gene>
<name>A0A9W4T2L8_9GLOM</name>
<reference evidence="2" key="1">
    <citation type="submission" date="2022-08" db="EMBL/GenBank/DDBJ databases">
        <authorList>
            <person name="Kallberg Y."/>
            <person name="Tangrot J."/>
            <person name="Rosling A."/>
        </authorList>
    </citation>
    <scope>NUCLEOTIDE SEQUENCE</scope>
    <source>
        <strain evidence="2">Wild A</strain>
    </source>
</reference>
<organism evidence="2 3">
    <name type="scientific">Funneliformis geosporum</name>
    <dbReference type="NCBI Taxonomy" id="1117311"/>
    <lineage>
        <taxon>Eukaryota</taxon>
        <taxon>Fungi</taxon>
        <taxon>Fungi incertae sedis</taxon>
        <taxon>Mucoromycota</taxon>
        <taxon>Glomeromycotina</taxon>
        <taxon>Glomeromycetes</taxon>
        <taxon>Glomerales</taxon>
        <taxon>Glomeraceae</taxon>
        <taxon>Funneliformis</taxon>
    </lineage>
</organism>
<dbReference type="Proteomes" id="UP001153678">
    <property type="component" value="Unassembled WGS sequence"/>
</dbReference>
<comment type="caution">
    <text evidence="2">The sequence shown here is derived from an EMBL/GenBank/DDBJ whole genome shotgun (WGS) entry which is preliminary data.</text>
</comment>
<evidence type="ECO:0000256" key="1">
    <source>
        <dbReference type="SAM" id="MobiDB-lite"/>
    </source>
</evidence>
<dbReference type="AlphaFoldDB" id="A0A9W4T2L8"/>